<dbReference type="PANTHER" id="PTHR10366:SF696">
    <property type="entry name" value="OS07G0601900 PROTEIN"/>
    <property type="match status" value="1"/>
</dbReference>
<protein>
    <recommendedName>
        <fullName evidence="2">NAD-dependent epimerase/dehydratase domain-containing protein</fullName>
    </recommendedName>
</protein>
<dbReference type="FunFam" id="3.40.50.720:FF:000085">
    <property type="entry name" value="Dihydroflavonol reductase"/>
    <property type="match status" value="1"/>
</dbReference>
<feature type="domain" description="NAD-dependent epimerase/dehydratase" evidence="2">
    <location>
        <begin position="22"/>
        <end position="271"/>
    </location>
</feature>
<proteinExistence type="evidence at transcript level"/>
<evidence type="ECO:0000259" key="2">
    <source>
        <dbReference type="Pfam" id="PF01370"/>
    </source>
</evidence>
<dbReference type="GO" id="GO:0016616">
    <property type="term" value="F:oxidoreductase activity, acting on the CH-OH group of donors, NAD or NADP as acceptor"/>
    <property type="evidence" value="ECO:0007669"/>
    <property type="project" value="TreeGrafter"/>
</dbReference>
<dbReference type="InterPro" id="IPR001509">
    <property type="entry name" value="Epimerase_deHydtase"/>
</dbReference>
<dbReference type="InterPro" id="IPR050425">
    <property type="entry name" value="NAD(P)_dehydrat-like"/>
</dbReference>
<reference evidence="3" key="1">
    <citation type="journal article" date="2008" name="BMC Genomics">
        <title>A conifer genomics resource of 200,000 spruce (Picea spp.) ESTs and 6,464 high-quality, sequence-finished full-length cDNAs for Sitka spruce (Picea sitchensis).</title>
        <authorList>
            <person name="Ralph S.G."/>
            <person name="Chun H.J."/>
            <person name="Kolosova N."/>
            <person name="Cooper D."/>
            <person name="Oddy C."/>
            <person name="Ritland C.E."/>
            <person name="Kirkpatrick R."/>
            <person name="Moore R."/>
            <person name="Barber S."/>
            <person name="Holt R.A."/>
            <person name="Jones S.J."/>
            <person name="Marra M.A."/>
            <person name="Douglas C.J."/>
            <person name="Ritland K."/>
            <person name="Bohlmann J."/>
        </authorList>
    </citation>
    <scope>NUCLEOTIDE SEQUENCE</scope>
    <source>
        <tissue evidence="3">Green portion of the leader tissue</tissue>
    </source>
</reference>
<dbReference type="Gene3D" id="3.40.50.720">
    <property type="entry name" value="NAD(P)-binding Rossmann-like Domain"/>
    <property type="match status" value="1"/>
</dbReference>
<evidence type="ECO:0000256" key="1">
    <source>
        <dbReference type="ARBA" id="ARBA00023002"/>
    </source>
</evidence>
<dbReference type="EMBL" id="EF087805">
    <property type="protein sequence ID" value="ABK27038.1"/>
    <property type="molecule type" value="mRNA"/>
</dbReference>
<dbReference type="CDD" id="cd08958">
    <property type="entry name" value="FR_SDR_e"/>
    <property type="match status" value="1"/>
</dbReference>
<name>A9P2C7_PICSI</name>
<dbReference type="AlphaFoldDB" id="A9P2C7"/>
<evidence type="ECO:0000313" key="3">
    <source>
        <dbReference type="EMBL" id="ABK27038.1"/>
    </source>
</evidence>
<dbReference type="InterPro" id="IPR036291">
    <property type="entry name" value="NAD(P)-bd_dom_sf"/>
</dbReference>
<keyword evidence="1" id="KW-0560">Oxidoreductase</keyword>
<sequence length="350" mass="38144">MAAKMNIDPLFTQQENRRQVYCVTGGGGYIGSWLVKTLLENGYTVHATLRDPGNTSKNSFLLSLPGAQERLRLFKADLCEEGSFDSAIHGCHGVFHVATPMEFGSKDPENEIVNAAVQGTLNVLKSCKRAESVRRVVFTSSLSAAIPFDKSLLVIDESCWTSLDVIRKINNHGRFYAEAKTLAEKAALQFGKENPSLAVVSIVLPIVAGTSRTSTAPFSIHMVLSLITGNPQLYGSLLQARDGFLGDSVSLIHVQDVCNAHVFLMEHPTAEGRYICCGNATTIPELAHLISEHYPQYTIKAKLDESVVAAGCARTISAKKLSDLGFIYKYSVAQVIDDSVQFFQKLGILN</sequence>
<dbReference type="Pfam" id="PF01370">
    <property type="entry name" value="Epimerase"/>
    <property type="match status" value="1"/>
</dbReference>
<dbReference type="SUPFAM" id="SSF51735">
    <property type="entry name" value="NAD(P)-binding Rossmann-fold domains"/>
    <property type="match status" value="1"/>
</dbReference>
<dbReference type="PANTHER" id="PTHR10366">
    <property type="entry name" value="NAD DEPENDENT EPIMERASE/DEHYDRATASE"/>
    <property type="match status" value="1"/>
</dbReference>
<accession>A9P2C7</accession>
<organism evidence="3">
    <name type="scientific">Picea sitchensis</name>
    <name type="common">Sitka spruce</name>
    <name type="synonym">Pinus sitchensis</name>
    <dbReference type="NCBI Taxonomy" id="3332"/>
    <lineage>
        <taxon>Eukaryota</taxon>
        <taxon>Viridiplantae</taxon>
        <taxon>Streptophyta</taxon>
        <taxon>Embryophyta</taxon>
        <taxon>Tracheophyta</taxon>
        <taxon>Spermatophyta</taxon>
        <taxon>Pinopsida</taxon>
        <taxon>Pinidae</taxon>
        <taxon>Conifers I</taxon>
        <taxon>Pinales</taxon>
        <taxon>Pinaceae</taxon>
        <taxon>Picea</taxon>
    </lineage>
</organism>